<dbReference type="PANTHER" id="PTHR47572:SF4">
    <property type="entry name" value="LACTONASE DRP35"/>
    <property type="match status" value="1"/>
</dbReference>
<evidence type="ECO:0000313" key="6">
    <source>
        <dbReference type="Proteomes" id="UP000095649"/>
    </source>
</evidence>
<sequence>MRIGLIEFLLILAIASLTVGPRVALFVDRWMRRANRANAMAARRRAEYAAQMAAERDAMLKRFRTASTVFGVGILLVLVYALGFRPIDTPPQTYKAPDLRQETGALQTAVSTDRKTRLELGEYQGVDCIRAKDGLLYAAAWNGAALKKRTSDLVRTDGGHAAAILSVEGELTGFAFDAAGDVWLTQLTTAGGTLCRAKHDSWGAAVEQVVTQLDGAPLGAVSAVEVSPAGKVYFAVAAAAGAENGLEDALRTELLAHTATGCVYVYDPAARTVEKVLGGVAGAAGLALSPDGSTLYVSDLGSRCIWAVDAAARELTAGGRGCTAAFAGLPGYPGALAADTDGTLYISYRWACSGWLEKNADSTLLRGIALRAGQNTQERLFRRTADAPCAEAVSLATGAWEQTFTGLAQDSCAAVCPVESKVYFGAAGADSLLAANR</sequence>
<proteinExistence type="inferred from homology"/>
<evidence type="ECO:0000256" key="2">
    <source>
        <dbReference type="ARBA" id="ARBA00022801"/>
    </source>
</evidence>
<reference evidence="5 6" key="1">
    <citation type="submission" date="2015-09" db="EMBL/GenBank/DDBJ databases">
        <authorList>
            <consortium name="Pathogen Informatics"/>
        </authorList>
    </citation>
    <scope>NUCLEOTIDE SEQUENCE [LARGE SCALE GENOMIC DNA]</scope>
    <source>
        <strain evidence="5 6">2789STDY5834970</strain>
    </source>
</reference>
<dbReference type="InterPro" id="IPR051262">
    <property type="entry name" value="SMP-30/CGR1_Lactonase"/>
</dbReference>
<organism evidence="5 6">
    <name type="scientific">Faecalibacterium prausnitzii</name>
    <dbReference type="NCBI Taxonomy" id="853"/>
    <lineage>
        <taxon>Bacteria</taxon>
        <taxon>Bacillati</taxon>
        <taxon>Bacillota</taxon>
        <taxon>Clostridia</taxon>
        <taxon>Eubacteriales</taxon>
        <taxon>Oscillospiraceae</taxon>
        <taxon>Faecalibacterium</taxon>
    </lineage>
</organism>
<dbReference type="InterPro" id="IPR013658">
    <property type="entry name" value="SGL"/>
</dbReference>
<dbReference type="Gene3D" id="2.120.10.30">
    <property type="entry name" value="TolB, C-terminal domain"/>
    <property type="match status" value="1"/>
</dbReference>
<feature type="transmembrane region" description="Helical" evidence="3">
    <location>
        <begin position="66"/>
        <end position="84"/>
    </location>
</feature>
<feature type="transmembrane region" description="Helical" evidence="3">
    <location>
        <begin position="6"/>
        <end position="27"/>
    </location>
</feature>
<comment type="similarity">
    <text evidence="1">Belongs to the SMP-30/CGR1 family.</text>
</comment>
<feature type="domain" description="SMP-30/Gluconolactonase/LRE-like region" evidence="4">
    <location>
        <begin position="205"/>
        <end position="347"/>
    </location>
</feature>
<keyword evidence="3" id="KW-0812">Transmembrane</keyword>
<evidence type="ECO:0000256" key="3">
    <source>
        <dbReference type="SAM" id="Phobius"/>
    </source>
</evidence>
<name>A0A173UVQ4_9FIRM</name>
<dbReference type="PANTHER" id="PTHR47572">
    <property type="entry name" value="LIPOPROTEIN-RELATED"/>
    <property type="match status" value="1"/>
</dbReference>
<protein>
    <submittedName>
        <fullName evidence="5">Gluconolactonase</fullName>
    </submittedName>
</protein>
<dbReference type="AlphaFoldDB" id="A0A173UVQ4"/>
<accession>A0A173UVQ4</accession>
<evidence type="ECO:0000259" key="4">
    <source>
        <dbReference type="Pfam" id="PF08450"/>
    </source>
</evidence>
<keyword evidence="3" id="KW-1133">Transmembrane helix</keyword>
<dbReference type="OrthoDB" id="1862778at2"/>
<keyword evidence="3" id="KW-0472">Membrane</keyword>
<gene>
    <name evidence="5" type="ORF">ERS852582_02324</name>
</gene>
<dbReference type="GO" id="GO:0016787">
    <property type="term" value="F:hydrolase activity"/>
    <property type="evidence" value="ECO:0007669"/>
    <property type="project" value="UniProtKB-KW"/>
</dbReference>
<dbReference type="SUPFAM" id="SSF63829">
    <property type="entry name" value="Calcium-dependent phosphotriesterase"/>
    <property type="match status" value="1"/>
</dbReference>
<evidence type="ECO:0000313" key="5">
    <source>
        <dbReference type="EMBL" id="CUN18386.1"/>
    </source>
</evidence>
<evidence type="ECO:0000256" key="1">
    <source>
        <dbReference type="ARBA" id="ARBA00008853"/>
    </source>
</evidence>
<keyword evidence="2" id="KW-0378">Hydrolase</keyword>
<dbReference type="RefSeq" id="WP_055186658.1">
    <property type="nucleotide sequence ID" value="NZ_CYXN01000025.1"/>
</dbReference>
<dbReference type="EMBL" id="CYXN01000025">
    <property type="protein sequence ID" value="CUN18386.1"/>
    <property type="molecule type" value="Genomic_DNA"/>
</dbReference>
<dbReference type="Pfam" id="PF08450">
    <property type="entry name" value="SGL"/>
    <property type="match status" value="1"/>
</dbReference>
<dbReference type="Proteomes" id="UP000095649">
    <property type="component" value="Unassembled WGS sequence"/>
</dbReference>
<dbReference type="InterPro" id="IPR011042">
    <property type="entry name" value="6-blade_b-propeller_TolB-like"/>
</dbReference>